<dbReference type="SUPFAM" id="SSF48403">
    <property type="entry name" value="Ankyrin repeat"/>
    <property type="match status" value="3"/>
</dbReference>
<dbReference type="InterPro" id="IPR035994">
    <property type="entry name" value="Nucleoside_phosphorylase_sf"/>
</dbReference>
<feature type="repeat" description="ANK" evidence="3">
    <location>
        <begin position="930"/>
        <end position="962"/>
    </location>
</feature>
<dbReference type="Pfam" id="PF12796">
    <property type="entry name" value="Ank_2"/>
    <property type="match status" value="6"/>
</dbReference>
<feature type="repeat" description="ANK" evidence="3">
    <location>
        <begin position="997"/>
        <end position="1029"/>
    </location>
</feature>
<dbReference type="GO" id="GO:0003723">
    <property type="term" value="F:RNA binding"/>
    <property type="evidence" value="ECO:0007669"/>
    <property type="project" value="TreeGrafter"/>
</dbReference>
<feature type="repeat" description="ANK" evidence="3">
    <location>
        <begin position="1229"/>
        <end position="1261"/>
    </location>
</feature>
<dbReference type="SMART" id="SM00248">
    <property type="entry name" value="ANK"/>
    <property type="match status" value="16"/>
</dbReference>
<evidence type="ECO:0000256" key="3">
    <source>
        <dbReference type="PROSITE-ProRule" id="PRU00023"/>
    </source>
</evidence>
<dbReference type="PROSITE" id="PS50297">
    <property type="entry name" value="ANK_REP_REGION"/>
    <property type="match status" value="8"/>
</dbReference>
<keyword evidence="1" id="KW-0677">Repeat</keyword>
<feature type="repeat" description="ANK" evidence="3">
    <location>
        <begin position="1196"/>
        <end position="1228"/>
    </location>
</feature>
<dbReference type="Proteomes" id="UP000664169">
    <property type="component" value="Unassembled WGS sequence"/>
</dbReference>
<evidence type="ECO:0000313" key="7">
    <source>
        <dbReference type="Proteomes" id="UP000664169"/>
    </source>
</evidence>
<sequence>MPTNEDYTVGWIAALPIELASAQAMLDEEHEDLDAAPGDTNTYSLGRVGKHNIVIAGLPVGVIGTTAAANAATNLLRSFRNIRFGLLVGIGGGVPQTSHDVRLGDIVISTPWEGAGGVIQFDLGTSDQNSFHRWGSLRDPPTVVQTAVSKMSATAMRKGYKFDAIHGQMLKDNARMTMFARPTTDILYEADYVHVGGDCSNCDPQRRIPMEPRNESVVHFGLIGSGNRVIANAILRDKLHGSESIICFEMEAAGLMKDFECLVIRGICDYCDSHKNRAWHPYAGAIAAAYAKELLLTIPAQQVEEMPKSKILDSIDESLRQITNQYQDLLSSRRDEEVKKAETWIGAVDPEQNFLSALSRREPGTGTWFLDSDVYTSWRNGPVKHLWLFGKAGCGKSVLSATAIEDLRFHCGSEIGFAMFYFTFSDNAKQSWSDCMRSLIIQLTTTKSAVSSLVNAYKKSNAAPTERDLEGIFNAAIRSYARVFIVLDALDESPETLDGEYSVREKLLMQLTRLARTLPNIKLFLTSRDLPEIRQITDLIQARSVSFVAELVNKDIGKYVRAQLNRHSKLSTLNSKTKEEVEETLMKQADGMFRWVYCQLQRLKNLKLIRPSTILKTLTALPKTLDETYQRMLEAIDEDSFEDAFVLLRWLAYARRPLTIDELFEVLVIDLELEVVNIDDRPAKPEGLLELLSGLIKTYDAETGSLTKYRGESDMVTGHRINQRTLVELAHFSVKEYLESSRVFNSKFQLDAQRENNYLSSSCLVYLTHCAGYSIAISPMLDYSVEYWPEHSKIGSDPTRLTLFLKSEETVALWGTLYNEDRTEGQHGRSPGSGLYYAIMYRFESVVRALIESGIDITAAVKPWANSLGIAAFYGDTDLVELLINLGADVQSFTDDMSTVLDSAILGGHLEVSKLLIEAGADVNGVNPSNRGRPLSLASLRGHQMIVKALIEHGADVNEASISYGCPLYAASLEGHTEVVQILLEAGARIEAQREHTSTTALQIAAEYGQLPVVRKLIESGADVNYKGKVSTALFSASKNGHTEIVDLLISHGATDNLPSQYSDTALTAASAKGYSKIVKLLQKIHASPGSLDVRNTGLLKLVSSEQSYDAAIVKVLLDYGVDVNARDRQGNSALILASNQNRADVVQMLLANSANVDQAGYHLKTGLHAAAENGSVDIMNMLLDSKAEVDPLDDRKRTPLHAAAANGHDEAVQGLLSAGANVNSVADKDETPLMLAILQSKFSALPLLLNAGASMRAHHRGSTPMHEVVRIPIQEYFSQIPPRFLLEGDESQRLAVLKLLLEGFYGSNKIQGIGINERSTISVNMPVDRVGRSVLHNAARYAVSLHYHWATPYGENLIAFDYLIDYGFNIDALDKQGKTVLDYACLSGSTSMVKRVLQLKSSATYTESQWSPFHWACRGASFEVLKLLSDAGEQASVVKTVSPDVFWTPMDIAVYHSNQKLEANSDTLKNHDWQSLEKSGLVEYTGSSNSLKYHAYRRNSFLFCNRKDFLRMCDGCEDLICGITFRCETCLVIEYCLMCKHDSERTHPGHTWSSTDAGNDDRNWETESSDVDSEAEEQSSQSDKHQFGISSSWKAS</sequence>
<dbReference type="PANTHER" id="PTHR24141:SF1">
    <property type="entry name" value="2-5A-DEPENDENT RIBONUCLEASE"/>
    <property type="match status" value="1"/>
</dbReference>
<dbReference type="InterPro" id="IPR036770">
    <property type="entry name" value="Ankyrin_rpt-contain_sf"/>
</dbReference>
<dbReference type="PROSITE" id="PS50088">
    <property type="entry name" value="ANK_REPEAT"/>
    <property type="match status" value="10"/>
</dbReference>
<evidence type="ECO:0000313" key="6">
    <source>
        <dbReference type="EMBL" id="CAF9926792.1"/>
    </source>
</evidence>
<dbReference type="EMBL" id="CAJPDQ010000026">
    <property type="protein sequence ID" value="CAF9926792.1"/>
    <property type="molecule type" value="Genomic_DNA"/>
</dbReference>
<feature type="repeat" description="ANK" evidence="3">
    <location>
        <begin position="967"/>
        <end position="995"/>
    </location>
</feature>
<evidence type="ECO:0000256" key="1">
    <source>
        <dbReference type="ARBA" id="ARBA00022737"/>
    </source>
</evidence>
<dbReference type="GO" id="GO:0006396">
    <property type="term" value="P:RNA processing"/>
    <property type="evidence" value="ECO:0007669"/>
    <property type="project" value="TreeGrafter"/>
</dbReference>
<dbReference type="SUPFAM" id="SSF52540">
    <property type="entry name" value="P-loop containing nucleoside triphosphate hydrolases"/>
    <property type="match status" value="1"/>
</dbReference>
<gene>
    <name evidence="6" type="ORF">GOMPHAMPRED_004225</name>
</gene>
<dbReference type="InterPro" id="IPR056884">
    <property type="entry name" value="NPHP3-like_N"/>
</dbReference>
<dbReference type="InterPro" id="IPR002110">
    <property type="entry name" value="Ankyrin_rpt"/>
</dbReference>
<proteinExistence type="predicted"/>
<dbReference type="InterPro" id="IPR027417">
    <property type="entry name" value="P-loop_NTPase"/>
</dbReference>
<protein>
    <recommendedName>
        <fullName evidence="5">NACHT domain-containing protein</fullName>
    </recommendedName>
</protein>
<dbReference type="PROSITE" id="PS50837">
    <property type="entry name" value="NACHT"/>
    <property type="match status" value="1"/>
</dbReference>
<feature type="repeat" description="ANK" evidence="3">
    <location>
        <begin position="863"/>
        <end position="895"/>
    </location>
</feature>
<comment type="caution">
    <text evidence="6">The sequence shown here is derived from an EMBL/GenBank/DDBJ whole genome shotgun (WGS) entry which is preliminary data.</text>
</comment>
<organism evidence="6 7">
    <name type="scientific">Gomphillus americanus</name>
    <dbReference type="NCBI Taxonomy" id="1940652"/>
    <lineage>
        <taxon>Eukaryota</taxon>
        <taxon>Fungi</taxon>
        <taxon>Dikarya</taxon>
        <taxon>Ascomycota</taxon>
        <taxon>Pezizomycotina</taxon>
        <taxon>Lecanoromycetes</taxon>
        <taxon>OSLEUM clade</taxon>
        <taxon>Ostropomycetidae</taxon>
        <taxon>Ostropales</taxon>
        <taxon>Graphidaceae</taxon>
        <taxon>Gomphilloideae</taxon>
        <taxon>Gomphillus</taxon>
    </lineage>
</organism>
<keyword evidence="7" id="KW-1185">Reference proteome</keyword>
<dbReference type="Gene3D" id="3.40.50.1580">
    <property type="entry name" value="Nucleoside phosphorylase domain"/>
    <property type="match status" value="1"/>
</dbReference>
<feature type="region of interest" description="Disordered" evidence="4">
    <location>
        <begin position="1546"/>
        <end position="1597"/>
    </location>
</feature>
<keyword evidence="2 3" id="KW-0040">ANK repeat</keyword>
<reference evidence="6" key="1">
    <citation type="submission" date="2021-03" db="EMBL/GenBank/DDBJ databases">
        <authorList>
            <person name="Tagirdzhanova G."/>
        </authorList>
    </citation>
    <scope>NUCLEOTIDE SEQUENCE</scope>
</reference>
<dbReference type="Gene3D" id="1.25.40.20">
    <property type="entry name" value="Ankyrin repeat-containing domain"/>
    <property type="match status" value="3"/>
</dbReference>
<dbReference type="SUPFAM" id="SSF53167">
    <property type="entry name" value="Purine and uridine phosphorylases"/>
    <property type="match status" value="1"/>
</dbReference>
<dbReference type="Gene3D" id="3.40.50.300">
    <property type="entry name" value="P-loop containing nucleotide triphosphate hydrolases"/>
    <property type="match status" value="1"/>
</dbReference>
<dbReference type="Pfam" id="PF24883">
    <property type="entry name" value="NPHP3_N"/>
    <property type="match status" value="1"/>
</dbReference>
<dbReference type="InterPro" id="IPR007111">
    <property type="entry name" value="NACHT_NTPase"/>
</dbReference>
<evidence type="ECO:0000256" key="2">
    <source>
        <dbReference type="ARBA" id="ARBA00023043"/>
    </source>
</evidence>
<feature type="repeat" description="ANK" evidence="3">
    <location>
        <begin position="1130"/>
        <end position="1162"/>
    </location>
</feature>
<name>A0A8H3FPR0_9LECA</name>
<accession>A0A8H3FPR0</accession>
<feature type="repeat" description="ANK" evidence="3">
    <location>
        <begin position="1029"/>
        <end position="1061"/>
    </location>
</feature>
<feature type="compositionally biased region" description="Acidic residues" evidence="4">
    <location>
        <begin position="1568"/>
        <end position="1578"/>
    </location>
</feature>
<dbReference type="PANTHER" id="PTHR24141">
    <property type="entry name" value="2-5A-DEPENDENT RIBONUCLEASE"/>
    <property type="match status" value="1"/>
</dbReference>
<evidence type="ECO:0000256" key="4">
    <source>
        <dbReference type="SAM" id="MobiDB-lite"/>
    </source>
</evidence>
<evidence type="ECO:0000259" key="5">
    <source>
        <dbReference type="PROSITE" id="PS50837"/>
    </source>
</evidence>
<feature type="repeat" description="ANK" evidence="3">
    <location>
        <begin position="1163"/>
        <end position="1195"/>
    </location>
</feature>
<dbReference type="GO" id="GO:0004540">
    <property type="term" value="F:RNA nuclease activity"/>
    <property type="evidence" value="ECO:0007669"/>
    <property type="project" value="TreeGrafter"/>
</dbReference>
<dbReference type="GO" id="GO:0009116">
    <property type="term" value="P:nucleoside metabolic process"/>
    <property type="evidence" value="ECO:0007669"/>
    <property type="project" value="InterPro"/>
</dbReference>
<feature type="domain" description="NACHT" evidence="5">
    <location>
        <begin position="384"/>
        <end position="528"/>
    </location>
</feature>
<dbReference type="OrthoDB" id="1577640at2759"/>
<feature type="repeat" description="ANK" evidence="3">
    <location>
        <begin position="896"/>
        <end position="928"/>
    </location>
</feature>